<evidence type="ECO:0000256" key="3">
    <source>
        <dbReference type="ARBA" id="ARBA00022801"/>
    </source>
</evidence>
<gene>
    <name evidence="7" type="ORF">PMZ80_001448</name>
</gene>
<dbReference type="CDD" id="cd06137">
    <property type="entry name" value="DEDDh_RNase"/>
    <property type="match status" value="1"/>
</dbReference>
<dbReference type="InterPro" id="IPR036397">
    <property type="entry name" value="RNaseH_sf"/>
</dbReference>
<feature type="domain" description="Exonuclease" evidence="6">
    <location>
        <begin position="76"/>
        <end position="242"/>
    </location>
</feature>
<dbReference type="Proteomes" id="UP001334248">
    <property type="component" value="Unassembled WGS sequence"/>
</dbReference>
<evidence type="ECO:0000313" key="7">
    <source>
        <dbReference type="EMBL" id="KAK5947298.1"/>
    </source>
</evidence>
<dbReference type="PANTHER" id="PTHR12801:SF45">
    <property type="entry name" value="RNA EXONUCLEASE 4"/>
    <property type="match status" value="1"/>
</dbReference>
<sequence length="250" mass="27587">MPVQPLETISIKFGRPQEPSADIILKRLPESYLHAVANTFRLMAYNSSLYDLSDPGTASQVNRSFKVPAKYPPSVQAIALDCEIGTAKSGNSELIRLTAVDFFTLEPLIDTLVQPNVPKQHYNTRYSGVTAAAMREAVKEKSCLFGRNAARKELMKLISMDTIVVVHGGHNDFSALRWSHPAVIDTFILEGYRGEIKCGRSLKALCSGLLNIDIQKGKGHDSYEDAVACRELVHHWTEMIPVGSATRKSA</sequence>
<dbReference type="GeneID" id="89994897"/>
<keyword evidence="2" id="KW-0540">Nuclease</keyword>
<reference evidence="7 8" key="1">
    <citation type="journal article" date="2023" name="Res Sq">
        <title>Genomic and morphological characterization of Knufia obscura isolated from the Mars 2020 spacecraft assembly facility.</title>
        <authorList>
            <person name="Chander A.M."/>
            <person name="Teixeira M.M."/>
            <person name="Singh N.K."/>
            <person name="Williams M.P."/>
            <person name="Parker C.W."/>
            <person name="Leo P."/>
            <person name="Stajich J.E."/>
            <person name="Torok T."/>
            <person name="Tighe S."/>
            <person name="Mason C.E."/>
            <person name="Venkateswaran K."/>
        </authorList>
    </citation>
    <scope>NUCLEOTIDE SEQUENCE [LARGE SCALE GENOMIC DNA]</scope>
    <source>
        <strain evidence="7 8">CCFEE 5817</strain>
    </source>
</reference>
<proteinExistence type="predicted"/>
<dbReference type="Gene3D" id="3.30.420.10">
    <property type="entry name" value="Ribonuclease H-like superfamily/Ribonuclease H"/>
    <property type="match status" value="1"/>
</dbReference>
<dbReference type="InterPro" id="IPR013520">
    <property type="entry name" value="Ribonucl_H"/>
</dbReference>
<keyword evidence="1" id="KW-0698">rRNA processing</keyword>
<evidence type="ECO:0000256" key="4">
    <source>
        <dbReference type="ARBA" id="ARBA00022839"/>
    </source>
</evidence>
<evidence type="ECO:0000313" key="8">
    <source>
        <dbReference type="Proteomes" id="UP001334248"/>
    </source>
</evidence>
<dbReference type="InterPro" id="IPR047021">
    <property type="entry name" value="REXO1/3/4-like"/>
</dbReference>
<accession>A0ABR0S4B3</accession>
<dbReference type="InterPro" id="IPR012337">
    <property type="entry name" value="RNaseH-like_sf"/>
</dbReference>
<keyword evidence="4" id="KW-0269">Exonuclease</keyword>
<name>A0ABR0S4B3_9EURO</name>
<protein>
    <recommendedName>
        <fullName evidence="6">Exonuclease domain-containing protein</fullName>
    </recommendedName>
</protein>
<dbReference type="RefSeq" id="XP_064735388.1">
    <property type="nucleotide sequence ID" value="XM_064869891.1"/>
</dbReference>
<evidence type="ECO:0000259" key="6">
    <source>
        <dbReference type="SMART" id="SM00479"/>
    </source>
</evidence>
<evidence type="ECO:0000256" key="1">
    <source>
        <dbReference type="ARBA" id="ARBA00022552"/>
    </source>
</evidence>
<keyword evidence="3" id="KW-0378">Hydrolase</keyword>
<dbReference type="PANTHER" id="PTHR12801">
    <property type="entry name" value="RNA EXONUCLEASE REXO1 / RECO3 FAMILY MEMBER-RELATED"/>
    <property type="match status" value="1"/>
</dbReference>
<organism evidence="7 8">
    <name type="scientific">Knufia obscura</name>
    <dbReference type="NCBI Taxonomy" id="1635080"/>
    <lineage>
        <taxon>Eukaryota</taxon>
        <taxon>Fungi</taxon>
        <taxon>Dikarya</taxon>
        <taxon>Ascomycota</taxon>
        <taxon>Pezizomycotina</taxon>
        <taxon>Eurotiomycetes</taxon>
        <taxon>Chaetothyriomycetidae</taxon>
        <taxon>Chaetothyriales</taxon>
        <taxon>Trichomeriaceae</taxon>
        <taxon>Knufia</taxon>
    </lineage>
</organism>
<evidence type="ECO:0000256" key="2">
    <source>
        <dbReference type="ARBA" id="ARBA00022722"/>
    </source>
</evidence>
<dbReference type="SUPFAM" id="SSF53098">
    <property type="entry name" value="Ribonuclease H-like"/>
    <property type="match status" value="1"/>
</dbReference>
<dbReference type="SMART" id="SM00479">
    <property type="entry name" value="EXOIII"/>
    <property type="match status" value="1"/>
</dbReference>
<evidence type="ECO:0000256" key="5">
    <source>
        <dbReference type="ARBA" id="ARBA00025599"/>
    </source>
</evidence>
<keyword evidence="8" id="KW-1185">Reference proteome</keyword>
<comment type="function">
    <text evidence="5">Exoribonuclease involved in ribosome biosynthesis. Involved in the processing of ITS1, the internal transcribed spacer localized between the 18S and 5.8S rRNAs.</text>
</comment>
<comment type="caution">
    <text evidence="7">The sequence shown here is derived from an EMBL/GenBank/DDBJ whole genome shotgun (WGS) entry which is preliminary data.</text>
</comment>
<dbReference type="EMBL" id="JAVHJV010000001">
    <property type="protein sequence ID" value="KAK5947298.1"/>
    <property type="molecule type" value="Genomic_DNA"/>
</dbReference>